<feature type="non-terminal residue" evidence="2">
    <location>
        <position position="1"/>
    </location>
</feature>
<comment type="caution">
    <text evidence="2">The sequence shown here is derived from an EMBL/GenBank/DDBJ whole genome shotgun (WGS) entry which is preliminary data.</text>
</comment>
<name>A0A8J2KFQ4_9HEXA</name>
<accession>A0A8J2KFQ4</accession>
<evidence type="ECO:0000256" key="1">
    <source>
        <dbReference type="SAM" id="Phobius"/>
    </source>
</evidence>
<reference evidence="2" key="1">
    <citation type="submission" date="2021-06" db="EMBL/GenBank/DDBJ databases">
        <authorList>
            <person name="Hodson N. C."/>
            <person name="Mongue J. A."/>
            <person name="Jaron S. K."/>
        </authorList>
    </citation>
    <scope>NUCLEOTIDE SEQUENCE</scope>
</reference>
<proteinExistence type="predicted"/>
<keyword evidence="1" id="KW-0472">Membrane</keyword>
<dbReference type="Pfam" id="PF05380">
    <property type="entry name" value="Peptidase_A17"/>
    <property type="match status" value="1"/>
</dbReference>
<keyword evidence="3" id="KW-1185">Reference proteome</keyword>
<dbReference type="Proteomes" id="UP000708208">
    <property type="component" value="Unassembled WGS sequence"/>
</dbReference>
<dbReference type="InterPro" id="IPR008042">
    <property type="entry name" value="Retrotrans_Pao"/>
</dbReference>
<gene>
    <name evidence="2" type="ORF">AFUS01_LOCUS14455</name>
</gene>
<evidence type="ECO:0000313" key="3">
    <source>
        <dbReference type="Proteomes" id="UP000708208"/>
    </source>
</evidence>
<dbReference type="OrthoDB" id="8958038at2759"/>
<feature type="transmembrane region" description="Helical" evidence="1">
    <location>
        <begin position="15"/>
        <end position="37"/>
    </location>
</feature>
<keyword evidence="1" id="KW-0812">Transmembrane</keyword>
<sequence>MVGAQSDNNLFELKLISMICKTSMFVFDFFIVLSLPWTCLGQQKKARIDLKLVDGICGQYAAFETTKLLQPPLKKSVSSIHGEVRWQNCADGMECIKSESQYPVERVLGVQWDPNSDAFIFKVKFHKVPSEILLHERIPTKREVLKVITSIFDPLGFISNYHIKGKILLQEIWKSGIGWDNEIGDDIYIRWCLWLDELKLLINISVPRWYGFGSSSKLQLHIFCDASSMAYAAVGYLRCETVDGIRVSFLMSKTRVAPLKPMTIPRLELMAAVTGSRMAQRLGEIDELTDVKQWNWVSSKDNVADEATRNEAAVDLSNSSRWLNGPSFLKLSSDAWPKELKLKSRINDDGINEVLEFVNLTSISKPCLPDVYKFSSMVKLLRATAWMMRFISRCKGKSNKSKVLNPDEIIYAEKMWWQNVQWECYSKEMAALSNNKLISSTSSLRFLCPKVDDGVMRLTSRTNKGACNQ</sequence>
<keyword evidence="1" id="KW-1133">Transmembrane helix</keyword>
<dbReference type="AlphaFoldDB" id="A0A8J2KFQ4"/>
<dbReference type="EMBL" id="CAJVCH010122866">
    <property type="protein sequence ID" value="CAG7725500.1"/>
    <property type="molecule type" value="Genomic_DNA"/>
</dbReference>
<dbReference type="PANTHER" id="PTHR47331">
    <property type="entry name" value="PHD-TYPE DOMAIN-CONTAINING PROTEIN"/>
    <property type="match status" value="1"/>
</dbReference>
<protein>
    <submittedName>
        <fullName evidence="2">Uncharacterized protein</fullName>
    </submittedName>
</protein>
<organism evidence="2 3">
    <name type="scientific">Allacma fusca</name>
    <dbReference type="NCBI Taxonomy" id="39272"/>
    <lineage>
        <taxon>Eukaryota</taxon>
        <taxon>Metazoa</taxon>
        <taxon>Ecdysozoa</taxon>
        <taxon>Arthropoda</taxon>
        <taxon>Hexapoda</taxon>
        <taxon>Collembola</taxon>
        <taxon>Symphypleona</taxon>
        <taxon>Sminthuridae</taxon>
        <taxon>Allacma</taxon>
    </lineage>
</organism>
<evidence type="ECO:0000313" key="2">
    <source>
        <dbReference type="EMBL" id="CAG7725500.1"/>
    </source>
</evidence>